<dbReference type="GO" id="GO:0004673">
    <property type="term" value="F:protein histidine kinase activity"/>
    <property type="evidence" value="ECO:0007669"/>
    <property type="project" value="UniProtKB-EC"/>
</dbReference>
<dbReference type="InterPro" id="IPR036890">
    <property type="entry name" value="HATPase_C_sf"/>
</dbReference>
<accession>A0A2J0YSG2</accession>
<comment type="caution">
    <text evidence="6">The sequence shown here is derived from an EMBL/GenBank/DDBJ whole genome shotgun (WGS) entry which is preliminary data.</text>
</comment>
<dbReference type="Proteomes" id="UP000231987">
    <property type="component" value="Unassembled WGS sequence"/>
</dbReference>
<dbReference type="EC" id="2.7.13.3" evidence="2"/>
<feature type="non-terminal residue" evidence="6">
    <location>
        <position position="1"/>
    </location>
</feature>
<keyword evidence="3" id="KW-0808">Transferase</keyword>
<evidence type="ECO:0000259" key="5">
    <source>
        <dbReference type="PROSITE" id="PS50109"/>
    </source>
</evidence>
<dbReference type="EMBL" id="NJGD01000150">
    <property type="protein sequence ID" value="PJR06365.1"/>
    <property type="molecule type" value="Genomic_DNA"/>
</dbReference>
<evidence type="ECO:0000256" key="3">
    <source>
        <dbReference type="ARBA" id="ARBA00022679"/>
    </source>
</evidence>
<comment type="catalytic activity">
    <reaction evidence="1">
        <text>ATP + protein L-histidine = ADP + protein N-phospho-L-histidine.</text>
        <dbReference type="EC" id="2.7.13.3"/>
    </reaction>
</comment>
<evidence type="ECO:0000313" key="6">
    <source>
        <dbReference type="EMBL" id="PJR06365.1"/>
    </source>
</evidence>
<dbReference type="PRINTS" id="PR00344">
    <property type="entry name" value="BCTRLSENSOR"/>
</dbReference>
<gene>
    <name evidence="6" type="ORF">CEJ86_33730</name>
</gene>
<dbReference type="AlphaFoldDB" id="A0A2J0YSG2"/>
<evidence type="ECO:0000256" key="1">
    <source>
        <dbReference type="ARBA" id="ARBA00000085"/>
    </source>
</evidence>
<evidence type="ECO:0000256" key="2">
    <source>
        <dbReference type="ARBA" id="ARBA00012438"/>
    </source>
</evidence>
<reference evidence="6 7" key="1">
    <citation type="submission" date="2017-06" db="EMBL/GenBank/DDBJ databases">
        <title>Ensifer strains isolated from leguminous trees and herbs display diverse denitrification phenotypes with some acting as strong N2O sinks.</title>
        <authorList>
            <person name="Woliy K."/>
            <person name="Mania D."/>
            <person name="Bakken L.R."/>
            <person name="Frostegard A."/>
        </authorList>
    </citation>
    <scope>NUCLEOTIDE SEQUENCE [LARGE SCALE GENOMIC DNA]</scope>
    <source>
        <strain evidence="6 7">AC50a</strain>
    </source>
</reference>
<dbReference type="InterPro" id="IPR003594">
    <property type="entry name" value="HATPase_dom"/>
</dbReference>
<feature type="domain" description="Histidine kinase" evidence="5">
    <location>
        <begin position="1"/>
        <end position="135"/>
    </location>
</feature>
<dbReference type="SUPFAM" id="SSF55874">
    <property type="entry name" value="ATPase domain of HSP90 chaperone/DNA topoisomerase II/histidine kinase"/>
    <property type="match status" value="1"/>
</dbReference>
<dbReference type="Pfam" id="PF02518">
    <property type="entry name" value="HATPase_c"/>
    <property type="match status" value="1"/>
</dbReference>
<protein>
    <recommendedName>
        <fullName evidence="2">histidine kinase</fullName>
        <ecNumber evidence="2">2.7.13.3</ecNumber>
    </recommendedName>
</protein>
<feature type="non-terminal residue" evidence="6">
    <location>
        <position position="135"/>
    </location>
</feature>
<name>A0A2J0YSG2_RHIML</name>
<sequence>NLRTLVDDVISMLAPGAHEKDLELISFIYNDVPEQIIADQQRLKQILTNLINNAIKFTHSGSVVTRIMLDDHSNDSDQIILKATVTDTGTGIAPDQQKDLFSAFTQATSQCQRHGSGLGLAISKRLTEEMKGTIG</sequence>
<dbReference type="SMART" id="SM00387">
    <property type="entry name" value="HATPase_c"/>
    <property type="match status" value="1"/>
</dbReference>
<evidence type="ECO:0000256" key="4">
    <source>
        <dbReference type="ARBA" id="ARBA00022777"/>
    </source>
</evidence>
<keyword evidence="4" id="KW-0418">Kinase</keyword>
<organism evidence="6 7">
    <name type="scientific">Rhizobium meliloti</name>
    <name type="common">Ensifer meliloti</name>
    <name type="synonym">Sinorhizobium meliloti</name>
    <dbReference type="NCBI Taxonomy" id="382"/>
    <lineage>
        <taxon>Bacteria</taxon>
        <taxon>Pseudomonadati</taxon>
        <taxon>Pseudomonadota</taxon>
        <taxon>Alphaproteobacteria</taxon>
        <taxon>Hyphomicrobiales</taxon>
        <taxon>Rhizobiaceae</taxon>
        <taxon>Sinorhizobium/Ensifer group</taxon>
        <taxon>Sinorhizobium</taxon>
    </lineage>
</organism>
<evidence type="ECO:0000313" key="7">
    <source>
        <dbReference type="Proteomes" id="UP000231987"/>
    </source>
</evidence>
<dbReference type="InterPro" id="IPR005467">
    <property type="entry name" value="His_kinase_dom"/>
</dbReference>
<dbReference type="PROSITE" id="PS50109">
    <property type="entry name" value="HIS_KIN"/>
    <property type="match status" value="1"/>
</dbReference>
<dbReference type="InterPro" id="IPR004358">
    <property type="entry name" value="Sig_transdc_His_kin-like_C"/>
</dbReference>
<dbReference type="Gene3D" id="3.30.565.10">
    <property type="entry name" value="Histidine kinase-like ATPase, C-terminal domain"/>
    <property type="match status" value="1"/>
</dbReference>
<dbReference type="PANTHER" id="PTHR43047">
    <property type="entry name" value="TWO-COMPONENT HISTIDINE PROTEIN KINASE"/>
    <property type="match status" value="1"/>
</dbReference>
<proteinExistence type="predicted"/>